<evidence type="ECO:0000313" key="1">
    <source>
        <dbReference type="EMBL" id="GIY83382.1"/>
    </source>
</evidence>
<name>A0AAV4WL28_CAEEX</name>
<comment type="caution">
    <text evidence="1">The sequence shown here is derived from an EMBL/GenBank/DDBJ whole genome shotgun (WGS) entry which is preliminary data.</text>
</comment>
<reference evidence="1 2" key="1">
    <citation type="submission" date="2021-06" db="EMBL/GenBank/DDBJ databases">
        <title>Caerostris extrusa draft genome.</title>
        <authorList>
            <person name="Kono N."/>
            <person name="Arakawa K."/>
        </authorList>
    </citation>
    <scope>NUCLEOTIDE SEQUENCE [LARGE SCALE GENOMIC DNA]</scope>
</reference>
<dbReference type="AlphaFoldDB" id="A0AAV4WL28"/>
<evidence type="ECO:0000313" key="2">
    <source>
        <dbReference type="Proteomes" id="UP001054945"/>
    </source>
</evidence>
<accession>A0AAV4WL28</accession>
<dbReference type="Proteomes" id="UP001054945">
    <property type="component" value="Unassembled WGS sequence"/>
</dbReference>
<proteinExistence type="predicted"/>
<protein>
    <submittedName>
        <fullName evidence="1">Uncharacterized protein</fullName>
    </submittedName>
</protein>
<sequence>MDEVSTLYSQEWEVGVRIPFPVSTLIWIGSNLAPTFDPLPCSIRPPSFPPSFLPVGREKGESGQETLQLVRMLENQRVTSTGDPMLYRGIPNKLMEWS</sequence>
<gene>
    <name evidence="1" type="ORF">CEXT_681061</name>
</gene>
<organism evidence="1 2">
    <name type="scientific">Caerostris extrusa</name>
    <name type="common">Bark spider</name>
    <name type="synonym">Caerostris bankana</name>
    <dbReference type="NCBI Taxonomy" id="172846"/>
    <lineage>
        <taxon>Eukaryota</taxon>
        <taxon>Metazoa</taxon>
        <taxon>Ecdysozoa</taxon>
        <taxon>Arthropoda</taxon>
        <taxon>Chelicerata</taxon>
        <taxon>Arachnida</taxon>
        <taxon>Araneae</taxon>
        <taxon>Araneomorphae</taxon>
        <taxon>Entelegynae</taxon>
        <taxon>Araneoidea</taxon>
        <taxon>Araneidae</taxon>
        <taxon>Caerostris</taxon>
    </lineage>
</organism>
<dbReference type="EMBL" id="BPLR01016377">
    <property type="protein sequence ID" value="GIY83382.1"/>
    <property type="molecule type" value="Genomic_DNA"/>
</dbReference>
<keyword evidence="2" id="KW-1185">Reference proteome</keyword>